<comment type="similarity">
    <text evidence="2">Belongs to the NGG1 family.</text>
</comment>
<dbReference type="GO" id="GO:0000124">
    <property type="term" value="C:SAGA complex"/>
    <property type="evidence" value="ECO:0007669"/>
    <property type="project" value="TreeGrafter"/>
</dbReference>
<organism evidence="7 8">
    <name type="scientific">Starmerella bacillaris</name>
    <name type="common">Yeast</name>
    <name type="synonym">Candida zemplinina</name>
    <dbReference type="NCBI Taxonomy" id="1247836"/>
    <lineage>
        <taxon>Eukaryota</taxon>
        <taxon>Fungi</taxon>
        <taxon>Dikarya</taxon>
        <taxon>Ascomycota</taxon>
        <taxon>Saccharomycotina</taxon>
        <taxon>Dipodascomycetes</taxon>
        <taxon>Dipodascales</taxon>
        <taxon>Trichomonascaceae</taxon>
        <taxon>Starmerella</taxon>
    </lineage>
</organism>
<keyword evidence="4" id="KW-0804">Transcription</keyword>
<protein>
    <submittedName>
        <fullName evidence="7">Histone acetyltransferase</fullName>
    </submittedName>
</protein>
<dbReference type="PANTHER" id="PTHR13556">
    <property type="entry name" value="TRANSCRIPTIONAL ADAPTER 3-RELATED"/>
    <property type="match status" value="1"/>
</dbReference>
<evidence type="ECO:0000313" key="8">
    <source>
        <dbReference type="Proteomes" id="UP001362899"/>
    </source>
</evidence>
<dbReference type="InterPro" id="IPR019340">
    <property type="entry name" value="Histone_AcTrfase_su3"/>
</dbReference>
<dbReference type="GO" id="GO:0003713">
    <property type="term" value="F:transcription coactivator activity"/>
    <property type="evidence" value="ECO:0007669"/>
    <property type="project" value="TreeGrafter"/>
</dbReference>
<evidence type="ECO:0000313" key="7">
    <source>
        <dbReference type="EMBL" id="GMM49729.1"/>
    </source>
</evidence>
<dbReference type="PANTHER" id="PTHR13556:SF2">
    <property type="entry name" value="TRANSCRIPTIONAL ADAPTER 3"/>
    <property type="match status" value="1"/>
</dbReference>
<evidence type="ECO:0000256" key="5">
    <source>
        <dbReference type="ARBA" id="ARBA00023242"/>
    </source>
</evidence>
<feature type="compositionally biased region" description="Polar residues" evidence="6">
    <location>
        <begin position="75"/>
        <end position="85"/>
    </location>
</feature>
<keyword evidence="8" id="KW-1185">Reference proteome</keyword>
<accession>A0AAV5RGR2</accession>
<reference evidence="7 8" key="1">
    <citation type="journal article" date="2023" name="Elife">
        <title>Identification of key yeast species and microbe-microbe interactions impacting larval growth of Drosophila in the wild.</title>
        <authorList>
            <person name="Mure A."/>
            <person name="Sugiura Y."/>
            <person name="Maeda R."/>
            <person name="Honda K."/>
            <person name="Sakurai N."/>
            <person name="Takahashi Y."/>
            <person name="Watada M."/>
            <person name="Katoh T."/>
            <person name="Gotoh A."/>
            <person name="Gotoh Y."/>
            <person name="Taniguchi I."/>
            <person name="Nakamura K."/>
            <person name="Hayashi T."/>
            <person name="Katayama T."/>
            <person name="Uemura T."/>
            <person name="Hattori Y."/>
        </authorList>
    </citation>
    <scope>NUCLEOTIDE SEQUENCE [LARGE SCALE GENOMIC DNA]</scope>
    <source>
        <strain evidence="7 8">SB-73</strain>
    </source>
</reference>
<feature type="compositionally biased region" description="Polar residues" evidence="6">
    <location>
        <begin position="127"/>
        <end position="151"/>
    </location>
</feature>
<name>A0AAV5RGR2_STABA</name>
<keyword evidence="3" id="KW-0805">Transcription regulation</keyword>
<comment type="subcellular location">
    <subcellularLocation>
        <location evidence="1">Nucleus</location>
    </subcellularLocation>
</comment>
<evidence type="ECO:0000256" key="2">
    <source>
        <dbReference type="ARBA" id="ARBA00005330"/>
    </source>
</evidence>
<feature type="region of interest" description="Disordered" evidence="6">
    <location>
        <begin position="611"/>
        <end position="634"/>
    </location>
</feature>
<feature type="compositionally biased region" description="Low complexity" evidence="6">
    <location>
        <begin position="152"/>
        <end position="167"/>
    </location>
</feature>
<feature type="region of interest" description="Disordered" evidence="6">
    <location>
        <begin position="74"/>
        <end position="167"/>
    </location>
</feature>
<dbReference type="GO" id="GO:0005634">
    <property type="term" value="C:nucleus"/>
    <property type="evidence" value="ECO:0007669"/>
    <property type="project" value="UniProtKB-SubCell"/>
</dbReference>
<dbReference type="Proteomes" id="UP001362899">
    <property type="component" value="Unassembled WGS sequence"/>
</dbReference>
<evidence type="ECO:0000256" key="6">
    <source>
        <dbReference type="SAM" id="MobiDB-lite"/>
    </source>
</evidence>
<dbReference type="Pfam" id="PF10198">
    <property type="entry name" value="Ada3"/>
    <property type="match status" value="1"/>
</dbReference>
<evidence type="ECO:0000256" key="4">
    <source>
        <dbReference type="ARBA" id="ARBA00023163"/>
    </source>
</evidence>
<gene>
    <name evidence="7" type="ORF">DASB73_006870</name>
</gene>
<feature type="compositionally biased region" description="Basic and acidic residues" evidence="6">
    <location>
        <begin position="87"/>
        <end position="98"/>
    </location>
</feature>
<keyword evidence="5" id="KW-0539">Nucleus</keyword>
<evidence type="ECO:0000256" key="1">
    <source>
        <dbReference type="ARBA" id="ARBA00004123"/>
    </source>
</evidence>
<sequence length="634" mass="71516">MAPPNKPKSGKLDPDLTRFVSNLTPPIDEDVLAKVQISLETLLSEKAHPMLSNLKRQLDLLNQAESVLQHEIESRQISTQTTPSVHDQADVKLEDISKIETQSQSLEEDQEMRDANSPLEDGETDSQRPSSAETNTQEDQSSQSLISASRDVNNNSESSSNSSQNVTVVNKINGNNKFVPNPKAEYVDSQPLPVTQFELFEDDDDDEDDERLKRKLGVVSFPKEDLSTLTAGPVPMEDFTNARPTNQVQYSTYATFIESYFRNFTDEDVHFLQQPTVSDGTEAANLRGGKKLSAFTFPPLGPHYKQQWAAQDAEIGGLNASTTNDNSNTDNNNQKLDPHQLELSNLYTPKSNLDEIKATSLDSPDKCVSLGPLTERLMGALFPDAKEMYSGGQLVDVKFSDEPITASIPLPKTSLAPIEDFMHLEDRVKSEFRYVGLLDIGLLRKFDKNKSEFKLALSQPRDDFGDPTAVDIDWVNGAEDDEISRELRVLQKKLKTVSQRNVQYKEKLLPVIKDMLAWQEYQSILQDLDKQVDQAYLRKLKAPKVQAPKTKKKRLDSPMEAESSGSKMPDQKPAFKAVMAKRERWINNLGVLFKPAYLVMREYDKPKFEVMNEEDMNQYDDDDEEHEEQDVGNS</sequence>
<feature type="region of interest" description="Disordered" evidence="6">
    <location>
        <begin position="545"/>
        <end position="573"/>
    </location>
</feature>
<evidence type="ECO:0000256" key="3">
    <source>
        <dbReference type="ARBA" id="ARBA00023015"/>
    </source>
</evidence>
<dbReference type="EMBL" id="BTGC01000003">
    <property type="protein sequence ID" value="GMM49729.1"/>
    <property type="molecule type" value="Genomic_DNA"/>
</dbReference>
<comment type="caution">
    <text evidence="7">The sequence shown here is derived from an EMBL/GenBank/DDBJ whole genome shotgun (WGS) entry which is preliminary data.</text>
</comment>
<dbReference type="GO" id="GO:0006357">
    <property type="term" value="P:regulation of transcription by RNA polymerase II"/>
    <property type="evidence" value="ECO:0007669"/>
    <property type="project" value="TreeGrafter"/>
</dbReference>
<dbReference type="AlphaFoldDB" id="A0AAV5RGR2"/>
<proteinExistence type="inferred from homology"/>